<dbReference type="InParanoid" id="A0A2P5EXZ2"/>
<feature type="compositionally biased region" description="Acidic residues" evidence="1">
    <location>
        <begin position="330"/>
        <end position="341"/>
    </location>
</feature>
<feature type="region of interest" description="Disordered" evidence="1">
    <location>
        <begin position="172"/>
        <end position="196"/>
    </location>
</feature>
<dbReference type="Proteomes" id="UP000237000">
    <property type="component" value="Unassembled WGS sequence"/>
</dbReference>
<evidence type="ECO:0000313" key="2">
    <source>
        <dbReference type="EMBL" id="PON90400.1"/>
    </source>
</evidence>
<gene>
    <name evidence="2" type="ORF">TorRG33x02_136850</name>
</gene>
<feature type="region of interest" description="Disordered" evidence="1">
    <location>
        <begin position="307"/>
        <end position="341"/>
    </location>
</feature>
<keyword evidence="3" id="KW-1185">Reference proteome</keyword>
<sequence>MATVGPTYHGGDVGGDPLDPFRIPAPCQSGEARFLGARSMTPDLSWAKVPAERKAKIEPGVKVSQCIDRTAQEIYKNWKNELSEHIKVNGEDENNVDLLHTHRSVPPDMTQEVWNKCIDYFSSEEFRGNPEMGEMQSITENYRQRYIDPMTGMWPSEEVEQNYRKMVEIRPTQLQSQASSSAPGSSTQSAPPRIDETLIADEVLGVRRGYRREVGLKLKGAASTSSTAASPPRDHSVPNSELRDFFSQTQSYLAAAHQHEAVLLAQSDAKRQYLNEQLRYMSSALAKLVPGFYMSIQPPLAPDILPMPLPPTLPPRFRSEPPPPTFDTQDNADEDDTDLDS</sequence>
<comment type="caution">
    <text evidence="2">The sequence shown here is derived from an EMBL/GenBank/DDBJ whole genome shotgun (WGS) entry which is preliminary data.</text>
</comment>
<dbReference type="EMBL" id="JXTC01000083">
    <property type="protein sequence ID" value="PON90400.1"/>
    <property type="molecule type" value="Genomic_DNA"/>
</dbReference>
<accession>A0A2P5EXZ2</accession>
<feature type="region of interest" description="Disordered" evidence="1">
    <location>
        <begin position="220"/>
        <end position="240"/>
    </location>
</feature>
<name>A0A2P5EXZ2_TREOI</name>
<proteinExistence type="predicted"/>
<evidence type="ECO:0000313" key="3">
    <source>
        <dbReference type="Proteomes" id="UP000237000"/>
    </source>
</evidence>
<protein>
    <submittedName>
        <fullName evidence="2">Uncharacterized protein</fullName>
    </submittedName>
</protein>
<dbReference type="AlphaFoldDB" id="A0A2P5EXZ2"/>
<organism evidence="2 3">
    <name type="scientific">Trema orientale</name>
    <name type="common">Charcoal tree</name>
    <name type="synonym">Celtis orientalis</name>
    <dbReference type="NCBI Taxonomy" id="63057"/>
    <lineage>
        <taxon>Eukaryota</taxon>
        <taxon>Viridiplantae</taxon>
        <taxon>Streptophyta</taxon>
        <taxon>Embryophyta</taxon>
        <taxon>Tracheophyta</taxon>
        <taxon>Spermatophyta</taxon>
        <taxon>Magnoliopsida</taxon>
        <taxon>eudicotyledons</taxon>
        <taxon>Gunneridae</taxon>
        <taxon>Pentapetalae</taxon>
        <taxon>rosids</taxon>
        <taxon>fabids</taxon>
        <taxon>Rosales</taxon>
        <taxon>Cannabaceae</taxon>
        <taxon>Trema</taxon>
    </lineage>
</organism>
<evidence type="ECO:0000256" key="1">
    <source>
        <dbReference type="SAM" id="MobiDB-lite"/>
    </source>
</evidence>
<feature type="compositionally biased region" description="Pro residues" evidence="1">
    <location>
        <begin position="307"/>
        <end position="325"/>
    </location>
</feature>
<feature type="compositionally biased region" description="Low complexity" evidence="1">
    <location>
        <begin position="221"/>
        <end position="230"/>
    </location>
</feature>
<reference evidence="3" key="1">
    <citation type="submission" date="2016-06" db="EMBL/GenBank/DDBJ databases">
        <title>Parallel loss of symbiosis genes in relatives of nitrogen-fixing non-legume Parasponia.</title>
        <authorList>
            <person name="Van Velzen R."/>
            <person name="Holmer R."/>
            <person name="Bu F."/>
            <person name="Rutten L."/>
            <person name="Van Zeijl A."/>
            <person name="Liu W."/>
            <person name="Santuari L."/>
            <person name="Cao Q."/>
            <person name="Sharma T."/>
            <person name="Shen D."/>
            <person name="Roswanjaya Y."/>
            <person name="Wardhani T."/>
            <person name="Kalhor M.S."/>
            <person name="Jansen J."/>
            <person name="Van den Hoogen J."/>
            <person name="Gungor B."/>
            <person name="Hartog M."/>
            <person name="Hontelez J."/>
            <person name="Verver J."/>
            <person name="Yang W.-C."/>
            <person name="Schijlen E."/>
            <person name="Repin R."/>
            <person name="Schilthuizen M."/>
            <person name="Schranz E."/>
            <person name="Heidstra R."/>
            <person name="Miyata K."/>
            <person name="Fedorova E."/>
            <person name="Kohlen W."/>
            <person name="Bisseling T."/>
            <person name="Smit S."/>
            <person name="Geurts R."/>
        </authorList>
    </citation>
    <scope>NUCLEOTIDE SEQUENCE [LARGE SCALE GENOMIC DNA]</scope>
    <source>
        <strain evidence="3">cv. RG33-2</strain>
    </source>
</reference>
<feature type="compositionally biased region" description="Low complexity" evidence="1">
    <location>
        <begin position="175"/>
        <end position="192"/>
    </location>
</feature>